<dbReference type="AlphaFoldDB" id="A0A1X7RBM3"/>
<evidence type="ECO:0000259" key="1">
    <source>
        <dbReference type="Pfam" id="PF01579"/>
    </source>
</evidence>
<dbReference type="InterPro" id="IPR002542">
    <property type="entry name" value="T20D4.11-like_dom"/>
</dbReference>
<evidence type="ECO:0000313" key="3">
    <source>
        <dbReference type="Proteomes" id="UP000001940"/>
    </source>
</evidence>
<feature type="domain" description="T20D4.11-like" evidence="1">
    <location>
        <begin position="2"/>
        <end position="65"/>
    </location>
</feature>
<evidence type="ECO:0000313" key="2">
    <source>
        <dbReference type="EMBL" id="SMQ11481.1"/>
    </source>
</evidence>
<sequence>MYPCALKYDFTSNNLAAQKKSFINGKACFFNIAEYNYSDEHIKYLKKNYDKVVKIITTKPKNESNCADLYYMFNECRCIANIFRASQSVYEVSIIDMSINDTRLLKAQKSSTAAKNCLTGKCYAGNSNREMAVRDYESLVLKNSELFACFNYIQKTKPNLSNNKCLDFDFFATNSKAKVEIFTTKKACTKTIMANVCGAKAVKDYEKYRQLAAKKLKDLNNVFNMMQ</sequence>
<dbReference type="PANTHER" id="PTHR31897">
    <property type="entry name" value="PROTEIN CBG17011-RELATED"/>
    <property type="match status" value="1"/>
</dbReference>
<dbReference type="PANTHER" id="PTHR31897:SF6">
    <property type="entry name" value="DUF19 DOMAIN-CONTAINING PROTEIN"/>
    <property type="match status" value="1"/>
</dbReference>
<reference evidence="2 3" key="1">
    <citation type="journal article" date="1998" name="Science">
        <title>Genome sequence of the nematode C. elegans: a platform for investigating biology.</title>
        <authorList>
            <consortium name="The C. elegans sequencing consortium"/>
            <person name="Sulson J.E."/>
            <person name="Waterston R."/>
        </authorList>
    </citation>
    <scope>NUCLEOTIDE SEQUENCE [LARGE SCALE GENOMIC DNA]</scope>
    <source>
        <strain evidence="2 3">Bristol N2</strain>
    </source>
</reference>
<organism evidence="2 3">
    <name type="scientific">Caenorhabditis elegans</name>
    <dbReference type="NCBI Taxonomy" id="6239"/>
    <lineage>
        <taxon>Eukaryota</taxon>
        <taxon>Metazoa</taxon>
        <taxon>Ecdysozoa</taxon>
        <taxon>Nematoda</taxon>
        <taxon>Chromadorea</taxon>
        <taxon>Rhabditida</taxon>
        <taxon>Rhabditina</taxon>
        <taxon>Rhabditomorpha</taxon>
        <taxon>Rhabditoidea</taxon>
        <taxon>Rhabditidae</taxon>
        <taxon>Peloderinae</taxon>
        <taxon>Caenorhabditis</taxon>
    </lineage>
</organism>
<proteinExistence type="predicted"/>
<dbReference type="InParanoid" id="A0A1X7RBM3"/>
<name>A0A1X7RBM3_CAEEL</name>
<accession>A0A1X7RBM3</accession>
<protein>
    <submittedName>
        <fullName evidence="2">T20D4.11-like domain-containing protein</fullName>
    </submittedName>
</protein>
<dbReference type="WormBase" id="ZK105.14">
    <property type="protein sequence ID" value="CE51965"/>
    <property type="gene ID" value="WBGene00271707"/>
</dbReference>
<feature type="domain" description="T20D4.11-like" evidence="1">
    <location>
        <begin position="73"/>
        <end position="214"/>
    </location>
</feature>
<dbReference type="EMBL" id="BX284605">
    <property type="protein sequence ID" value="SMQ11481.1"/>
    <property type="molecule type" value="Genomic_DNA"/>
</dbReference>
<dbReference type="Pfam" id="PF01579">
    <property type="entry name" value="DUF19"/>
    <property type="match status" value="2"/>
</dbReference>
<gene>
    <name evidence="2" type="ORF">CELE_ZK105.14</name>
    <name evidence="2 4" type="ORF">ZK105.14</name>
</gene>
<evidence type="ECO:0000313" key="4">
    <source>
        <dbReference type="WormBase" id="ZK105.14"/>
    </source>
</evidence>
<dbReference type="Proteomes" id="UP000001940">
    <property type="component" value="Chromosome V"/>
</dbReference>
<keyword evidence="3" id="KW-1185">Reference proteome</keyword>
<dbReference type="AGR" id="WB:WBGene00271707"/>